<evidence type="ECO:0000313" key="2">
    <source>
        <dbReference type="EMBL" id="RHZ46660.1"/>
    </source>
</evidence>
<organism evidence="2 3">
    <name type="scientific">Diversispora epigaea</name>
    <dbReference type="NCBI Taxonomy" id="1348612"/>
    <lineage>
        <taxon>Eukaryota</taxon>
        <taxon>Fungi</taxon>
        <taxon>Fungi incertae sedis</taxon>
        <taxon>Mucoromycota</taxon>
        <taxon>Glomeromycotina</taxon>
        <taxon>Glomeromycetes</taxon>
        <taxon>Diversisporales</taxon>
        <taxon>Diversisporaceae</taxon>
        <taxon>Diversispora</taxon>
    </lineage>
</organism>
<accession>A0A397GEY3</accession>
<proteinExistence type="predicted"/>
<reference evidence="2 3" key="1">
    <citation type="submission" date="2018-08" db="EMBL/GenBank/DDBJ databases">
        <title>Genome and evolution of the arbuscular mycorrhizal fungus Diversispora epigaea (formerly Glomus versiforme) and its bacterial endosymbionts.</title>
        <authorList>
            <person name="Sun X."/>
            <person name="Fei Z."/>
            <person name="Harrison M."/>
        </authorList>
    </citation>
    <scope>NUCLEOTIDE SEQUENCE [LARGE SCALE GENOMIC DNA]</scope>
    <source>
        <strain evidence="2 3">IT104</strain>
    </source>
</reference>
<feature type="region of interest" description="Disordered" evidence="1">
    <location>
        <begin position="1"/>
        <end position="22"/>
    </location>
</feature>
<name>A0A397GEY3_9GLOM</name>
<evidence type="ECO:0000256" key="1">
    <source>
        <dbReference type="SAM" id="MobiDB-lite"/>
    </source>
</evidence>
<comment type="caution">
    <text evidence="2">The sequence shown here is derived from an EMBL/GenBank/DDBJ whole genome shotgun (WGS) entry which is preliminary data.</text>
</comment>
<gene>
    <name evidence="2" type="ORF">Glove_609g12</name>
</gene>
<keyword evidence="3" id="KW-1185">Reference proteome</keyword>
<evidence type="ECO:0000313" key="3">
    <source>
        <dbReference type="Proteomes" id="UP000266861"/>
    </source>
</evidence>
<dbReference type="AlphaFoldDB" id="A0A397GEY3"/>
<dbReference type="Proteomes" id="UP000266861">
    <property type="component" value="Unassembled WGS sequence"/>
</dbReference>
<dbReference type="EMBL" id="PQFF01000506">
    <property type="protein sequence ID" value="RHZ46660.1"/>
    <property type="molecule type" value="Genomic_DNA"/>
</dbReference>
<sequence length="98" mass="11428">MELAPRKTQKTSQNLRQKSTRGRKAFVTGIMIKLKEFFINNLVSIKSSKMDIIKCSTLFNIFYIWYNRAIFQFEELGGLGGQKSRTNITSQIKKNFEK</sequence>
<protein>
    <submittedName>
        <fullName evidence="2">Uncharacterized protein</fullName>
    </submittedName>
</protein>